<feature type="compositionally biased region" description="Low complexity" evidence="1">
    <location>
        <begin position="3212"/>
        <end position="3222"/>
    </location>
</feature>
<gene>
    <name evidence="2" type="ORF">V22_04320</name>
</gene>
<name>A0A517T4B3_9PLAN</name>
<dbReference type="Proteomes" id="UP000319976">
    <property type="component" value="Chromosome"/>
</dbReference>
<accession>A0A517T4B3</accession>
<proteinExistence type="predicted"/>
<evidence type="ECO:0000313" key="2">
    <source>
        <dbReference type="EMBL" id="QDT63214.1"/>
    </source>
</evidence>
<protein>
    <submittedName>
        <fullName evidence="2">Uncharacterized protein</fullName>
    </submittedName>
</protein>
<reference evidence="2 3" key="1">
    <citation type="submission" date="2019-02" db="EMBL/GenBank/DDBJ databases">
        <title>Deep-cultivation of Planctomycetes and their phenomic and genomic characterization uncovers novel biology.</title>
        <authorList>
            <person name="Wiegand S."/>
            <person name="Jogler M."/>
            <person name="Boedeker C."/>
            <person name="Pinto D."/>
            <person name="Vollmers J."/>
            <person name="Rivas-Marin E."/>
            <person name="Kohn T."/>
            <person name="Peeters S.H."/>
            <person name="Heuer A."/>
            <person name="Rast P."/>
            <person name="Oberbeckmann S."/>
            <person name="Bunk B."/>
            <person name="Jeske O."/>
            <person name="Meyerdierks A."/>
            <person name="Storesund J.E."/>
            <person name="Kallscheuer N."/>
            <person name="Luecker S."/>
            <person name="Lage O.M."/>
            <person name="Pohl T."/>
            <person name="Merkel B.J."/>
            <person name="Hornburger P."/>
            <person name="Mueller R.-W."/>
            <person name="Bruemmer F."/>
            <person name="Labrenz M."/>
            <person name="Spormann A.M."/>
            <person name="Op den Camp H."/>
            <person name="Overmann J."/>
            <person name="Amann R."/>
            <person name="Jetten M.S.M."/>
            <person name="Mascher T."/>
            <person name="Medema M.H."/>
            <person name="Devos D.P."/>
            <person name="Kaster A.-K."/>
            <person name="Ovreas L."/>
            <person name="Rohde M."/>
            <person name="Galperin M.Y."/>
            <person name="Jogler C."/>
        </authorList>
    </citation>
    <scope>NUCLEOTIDE SEQUENCE [LARGE SCALE GENOMIC DNA]</scope>
    <source>
        <strain evidence="2 3">V22</strain>
    </source>
</reference>
<organism evidence="2 3">
    <name type="scientific">Calycomorphotria hydatis</name>
    <dbReference type="NCBI Taxonomy" id="2528027"/>
    <lineage>
        <taxon>Bacteria</taxon>
        <taxon>Pseudomonadati</taxon>
        <taxon>Planctomycetota</taxon>
        <taxon>Planctomycetia</taxon>
        <taxon>Planctomycetales</taxon>
        <taxon>Planctomycetaceae</taxon>
        <taxon>Calycomorphotria</taxon>
    </lineage>
</organism>
<dbReference type="EMBL" id="CP036316">
    <property type="protein sequence ID" value="QDT63214.1"/>
    <property type="molecule type" value="Genomic_DNA"/>
</dbReference>
<feature type="region of interest" description="Disordered" evidence="1">
    <location>
        <begin position="3212"/>
        <end position="3234"/>
    </location>
</feature>
<feature type="compositionally biased region" description="Polar residues" evidence="1">
    <location>
        <begin position="5530"/>
        <end position="5544"/>
    </location>
</feature>
<feature type="compositionally biased region" description="Acidic residues" evidence="1">
    <location>
        <begin position="5426"/>
        <end position="5446"/>
    </location>
</feature>
<dbReference type="OrthoDB" id="230391at2"/>
<dbReference type="SMART" id="SM00710">
    <property type="entry name" value="PbH1"/>
    <property type="match status" value="16"/>
</dbReference>
<dbReference type="InterPro" id="IPR006626">
    <property type="entry name" value="PbH1"/>
</dbReference>
<sequence>MLLVSWLQSLYDTHGPRALTRRRKSNSREVQLGLRRLEPRRLLNATPVAAALDASGTGDDADGTVSIDDLGGITVDAGQFSDDGEDDTFSVSRVGDDLRIFLNGDPIFEGDASSITKLTFNGSSDNDLLIIDQSIIDASEHIPIFYDGGAGIDALEINGGTAQTVTFNHTNANDGTIDFDTDGGGTDLTVQYAGLEPITNSGTATDIVLNLTAVNDVAVLEDFGTNNDGMVQLRDNGTFPGTFEDTIFNVTGVNSVTINTATTGGQDSIDVTGLDTTWTADLIIQGDSTAGEEDVVRFLTNTTDTNGGDINITAHEITVDAAITTDGGNVDFTSGGIVDINAGINTDGGDFASSGTTFDNTGGSILTGAGTVTINHTASVTIGAAITSTNGSATAIDIDGDGITIGANVSTGATGTADYNAGTGAITGTGTTTAGTVNLTASTGIGSASAINVSANEVTFANTTGNVQITEANAATFSGTNAGTGNVNLITTLGNLTVGTADIVTNGGAVTFNAQQAGGSVISALGANVATNNSAAGAAITIISDELQLDGNINSGSGLVTIRPQDTTRAIAVGSVIATPALDITSAELTRITSTGGLTIGSASHTGNISTTGSVAPTNVTGGVLLFETGGVGTVAILGAGSVNSGVATTFRTNTGNIILSGGSVTTSDDTITFDGTVRLDANATINSGAGAGDVIFNDTINADDSTSNDRALTVTAGLGTVLFTSAIGTGTNGQLADLDVTAALTRFGGNVQLDDNDATAATAAINSAVQLDANVTFDLNKATGTDNSISFTGAVNADDSSTQDRTLTVDAGTGTVTFGSTVGTGANGALADLDVTAGTTNFGGNVTVNDGAAAEVSLQSNVILTSDVTFLLAGTNDHSLNVTGTIDDDVAAATRTLIVNAGASTITFGGNIGNTRQLAALTTTGGTTINAATVSTSGTQTYNNAVTLGTDVTFTASTVSFKDTVDGTTPNNEKLTVTGNAVFGDGTGSDLVGNSVTLEAVDVSGSTTINSTSIKTNGTHEYGGAVTLTTDVTLIGSNISFDSTVDGTTAGTEGLAITGNAVFGDGTGTDDVGLTKALEFLTVSGTTVIDAATVNTEGLQTYSNTVIIAQDTIINADDGNVSFVGTIDSDQSELNSLVVNTTGVTSFGGVIGNADRLSTLTTNAGGRTELAGGLINTNGSTVTYNDAVLLKANTTINEAGAGNVTFNSTVDSEDGNNFTLSVNTAAGATIFNGAVGSDALGALSDDAGLGSVSTNSAGTTQINGGSVTTTGTQTYNDAVTLGADTTLTGSTISFASTLNGTTAGMESLAITGNASFGGVVGGTALEFLTVSGTTTINTAGITTAGLQTFTSTVIIAQDTTINADDGNVSFVGTIDSDQSELNSLVVNTTGVTSFGGVIGNADRLSALTTNAGGRTELAGGLIKTNGSTVTYNDAVLLKANTTISEVGAGNVTFNSTVDSEDGNNFTLNVNTAAGATIFNGAVGSDALGALSDDAGLGSVSTNSAGTTQINGGSVTTTGTQTYNDAVTLGADTTLTGTTISFASTLNGTTAGMESLAITGNASFSGVVGSTALEFLTVSGTTTINSSTISTSGVQTYDGAVTLGADTNLTGSIITFNDDVDGTTSGMESLTVTGNAVLGDTTGVDQVGNSVALEAFQITGTTLFAAVVPIANGAHVTTTGLQQYGGNATLQDDVRLKTSDGAVTFGGTVNADAAANDRSLSIDAGTGNVTFQSTVGDSEAIKDLTVSQSGTTQFDDNITTRGNVSVMGTTIVLSANVDLNTTAADTAGNTGTVEFTATQNILLDTNSSITTADDAITLLANTQATTTTGNFVGIDLVSATVQSTSGEIQLSGVGGDTLTDNFGVNVGAGSSITASGNSLTITGKSGNDIAINIAGALAGSGVNPVTLLGDTLNIAATGTVTNSQTGEDNRVIIAPLTTGVAIDLGGADVVATPILGLTDAELDQITADILQIGNKDGSNNRLPGSISITEDITFTVDTVHLITGGGITDEAGDTLTATNLAFEADETVTLDSAHSFGTVAATVFDSAEGFTLTEADGFTVGEVDGVIGITTNNGPISLTANDNDIFITENIAAGTSTVTFSVAADEFVEIQQSAIAADRPIVSGTGGISVTSGTLFVSALSDGNADQLKLIHDGTDFVVTDFDTVSNSDVELARFRSATGLRIDGEDDQDSTLTVDFTNFTFAAGDPINLDTVTFNGGTTSGSDALVLNNGTFDTVTHNFTNETDGDVQLTQLSTSTTNFVLNYTGLDPIADNLSATNRVFNFNTTAGSPAGSETITLQDVADAGGLDLMQIDSNIGSETTTFVIPTGSLTINAGAGDDEININSLDADWSPTTIITVNGDAGADQLNIDYGGGDSLGVDGVTINYFGGNPTTSTGDSLVLTNGNPQTVNHSVTSAGNGAVTIDPDGTGTRAATTVNYAELEEPISDQFTPLDRTFQFGVTDDIINIDDDGTAGNGVARILLGAVPIIDFGIPTVSFSVLAGGGDDTINWLLDTEDDGSVEEAGYRAATQLDGEADGTNLGDQINIDADLFIGSATSGTFNTDDALFVSAEVITVGPNVDINTTAASTNSRADDISLIAGRSLSVVNATITAFQGVIDLSGNATNIGGTFEFTGVTLSQAAINSITTINIFGRGNGTGDDRDGVLINVSSRIDAMQIRIEGIGSAEGGNFNDGVAITDHATTVGSITLAEFIDIDGIGGGTNVAAGTQSNRGVLIADGSNIYLSDDGSLDIDGFGGGTDFATSQNNDGVFIGLLNASPLFEPFIWRVGAFNTTDTLHISGATASGGDNNMGVHFRGDGVSTNIFDSLILSNVADIIIDNEVDGISAGQQRAGGSPSTLGSNNVGVLLDGAYILGENGFHDRASVTIKGTGGNGDSSNTGVRLINSSLIEAGALIGEDGLVITGIGGGESVADSDLNRGVEIIDSRLVVEDGFFDDGGDGALRITGTGAGGTGDSGLNDGVYFSNSSIQHGGFNTSTVVAIAGNAGGTGNDNRGVVIENGSFINSRSAEVQITGVGGLGINTNGGVEITSGSTVRSESIGSVSIAGTAQGTGLDNDGVEIDDSEIIVQNNGSVSVNASVSIIGVASGTNNSEGVQIENLASVNSRRGKITIDGTSNAIGGVNAGVLINDFSLVSATSGDIEVIGEATTGTNGNIGVVVLDSDLETTIGSIAITGSSLATGNLNHGVEITDSSTVETTGTGSVTIKGTGGPGLNENSGVEITDGAAVGSTGGGIISITGTATGAAEDNDGVEIDDATVSTTDDGTITITGTATGSNGSEGVQVDDSAIVESENGLLKITGTSNATGNLNHGVTVNASAVRTTQDGSISIEGTGGPGLHENSGVEIIDGASVRALGGGSVDIKGTTRGTGVDNDGVEIDEGIVDAVSSGTVTITGIGTGTDATEGVQIEDLSTVRTEDGLLKIDGTSNATGNGNSGVLIAEESKVVSTGGNIQIDGKATAGVDETDGVFISLSSVTSVDGTIEITGSSAATGNLNNGVVLTSGLIETVGDGEIYVTGTGGAGTNSNGILLTGTTGLLSAIQSAEPLIQLESLGRDILVANEFASITSTNGDIVFCSAEDVILNGPVTATNGTIGIKAAGNVIQDANGIILASALGVISTNGSIDLDNADNNVTTFAASAADDIFFHDINTLTIGTVAAVLDANGDLSCFDTAVTGVTSGTDATDEIAIKVDAGPLNINQVVSVAAGNLGLAAGGDIIQNADGVLTANLLGAISTNGLIDLNNASNDANVFAAEAPNGISFLDVDDVTISTVPVISCFAGVAGLTTTNGGNIDVDAVTIIVAANTAVTTAANALGDVLFDATRNIAMNAGSSIMTVGGAILLNANVAASGTGNFTGIQVTNSTIQTTSGTVSLTGRGGTTGSANSGVELTGNLATVTSVDGNILLKGTGGGTDAIGSSANNGVVVANGAEVFTNGTGDVALIGVGGQGESENNGVSVSGTNSLVFAIDGDISILGTGGGNTLATADNNRGITIVDNALVTISGAGSIELDGVGGGAVGLVDNNDGVLIGSLDATASVGMLSHTGTVDSGQVVVISGSSVAGGSDNNGVLIQGAGAAANVISSRVADITIDNLVRSAVDRCNVVATTPEVQGSGGGVAGNVSNNVGVHISNGAVITTSENVGDDANITISGMGGTAGFFAHGVSVTGINTAIRSSDGSVDLNGVSQRGPFSNGVQVIQGANVNVSGMGSIEIDGFAEGGISASNGVLIGRTTFNFPPATQLGSVTHTGTLASATDPRPTVTISGASSSSNIANNGVEIAGNSAATDIMVSSIVADIVINNESDLAPSAAEQRAGGSVTGSGGIGVFVLSSTIRSLTGGIEISGFGGNGPSNNAGVSISSAIVETEGRAADSFGSGDLVIKGQGGGENLPSGDFNRGVLINQSAIQTTGTSSNIEITGFGGQGDDENIGVLITGTNSTVQSIDGDICIHGFGGGSDDAGSDANHGVAILSGASVNSTGDGTIAISGIAGGDQVIPDNQGIFIESTTTAISSLSSSVLLQADSMNIDAAIQAANSVVQLTPLTDGLGMSIGAEVVGELSLTGTELANITSRILTLGGLNVVPCVGDAADAGTITVRGTDSLNMPGQDLVLLTAANVFGESGLLDVGTGTITFDVATGVSGAGTTPVNINAGTIAGRVRTSGDFRVSDADDLIVGNSPTQPLVAAGTAVPDLSGITAPGNVSIDTVGSLTVNEEVSAGVNLDITSQANVFLNATTTSIGRTLIEATLDILQPATDVFVIGDSVGLSGRNVGLVGAAIDIQTNTFAGRSTNGTADGGVIVNQDALGGDIEVGTVNGLSGIDADGLGSILFTTESGSVIVSAAVNSEQNTTFDITGSMTSNAAIGSTLNTTIETTLFQTFNAVLNAGVDLLLNASSGDIALNAAATAGQTFDATAQDGSITQPIGTTHEVTATEGVFRASDMIGSPTKPIFIDMQTVAATAPGGVYFTSNNLQTGTLSVGDVNGVSGITSSAGNVQVEVLAADGNLDVNSAINAAIDIIMSAANIFTVNAEMNAGDDLTLTSATNTSPVAAGTDTLIIAAPLTATKNVQLTSNDGNIQLENSVIVTGPTPQINVDAENGEVDFELGYLETRTQEAGGTRISRVVNDPPNLVGLFDEAGNQITKVELGSPFVVEFFVDAGNKDVSVVGGQQLSDAGLSVTVEFDDDSDESRGGGTTQATKDVDSNLVDSRFGLTENTDEFTNIYDVIFLQLRALSAGANDPVVRVLVTATQDPSIRVSEFGVATTEDTLSLGDVAPSEEQTTLPVFLLPSSDFAFVPPENTIPEPVFTESTVVFDDSGSAGFTTDTNSVELGGAAGQSSAGFENILVLRVFSADPNEPNQDAPVPAFFLSKAYRWILAGVLPENRYQFIEVSPDGSEREVGLPFYVRNGKFIQIDDVGESDELSELDDSAGENEESASGENVDSSTQEGERGTTESKPVSQQKTDETETEEQTEQTEISEGPVAGAVGIGSLASMRLRKRIRDRQARDARQMSVGQRFRQRVSSILNETEQGRAS</sequence>
<feature type="region of interest" description="Disordered" evidence="1">
    <location>
        <begin position="5426"/>
        <end position="5544"/>
    </location>
</feature>
<dbReference type="RefSeq" id="WP_145259360.1">
    <property type="nucleotide sequence ID" value="NZ_CP036316.1"/>
</dbReference>
<keyword evidence="3" id="KW-1185">Reference proteome</keyword>
<evidence type="ECO:0000313" key="3">
    <source>
        <dbReference type="Proteomes" id="UP000319976"/>
    </source>
</evidence>
<dbReference type="KEGG" id="chya:V22_04320"/>
<evidence type="ECO:0000256" key="1">
    <source>
        <dbReference type="SAM" id="MobiDB-lite"/>
    </source>
</evidence>